<dbReference type="Proteomes" id="UP000003053">
    <property type="component" value="Unassembled WGS sequence"/>
</dbReference>
<dbReference type="HOGENOM" id="CLU_3064638_0_0_10"/>
<evidence type="ECO:0000313" key="3">
    <source>
        <dbReference type="Proteomes" id="UP000003053"/>
    </source>
</evidence>
<proteinExistence type="predicted"/>
<organism evidence="2 3">
    <name type="scientific">Polaribacter irgensii 23-P</name>
    <dbReference type="NCBI Taxonomy" id="313594"/>
    <lineage>
        <taxon>Bacteria</taxon>
        <taxon>Pseudomonadati</taxon>
        <taxon>Bacteroidota</taxon>
        <taxon>Flavobacteriia</taxon>
        <taxon>Flavobacteriales</taxon>
        <taxon>Flavobacteriaceae</taxon>
    </lineage>
</organism>
<comment type="caution">
    <text evidence="2">The sequence shown here is derived from an EMBL/GenBank/DDBJ whole genome shotgun (WGS) entry which is preliminary data.</text>
</comment>
<accession>A4C1Q2</accession>
<keyword evidence="1" id="KW-0812">Transmembrane</keyword>
<gene>
    <name evidence="2" type="ORF">PI23P_11997</name>
</gene>
<keyword evidence="3" id="KW-1185">Reference proteome</keyword>
<evidence type="ECO:0000256" key="1">
    <source>
        <dbReference type="SAM" id="Phobius"/>
    </source>
</evidence>
<protein>
    <submittedName>
        <fullName evidence="2">Uncharacterized protein</fullName>
    </submittedName>
</protein>
<dbReference type="AlphaFoldDB" id="A4C1Q2"/>
<keyword evidence="1" id="KW-0472">Membrane</keyword>
<evidence type="ECO:0000313" key="2">
    <source>
        <dbReference type="EMBL" id="EAR12055.1"/>
    </source>
</evidence>
<dbReference type="EMBL" id="AAOG01000003">
    <property type="protein sequence ID" value="EAR12055.1"/>
    <property type="molecule type" value="Genomic_DNA"/>
</dbReference>
<sequence>MIHAIFPINNIIVKKLFFGIYLFFIQAYKPKVKSKILLLIAPMLMLRMKQIGM</sequence>
<feature type="transmembrane region" description="Helical" evidence="1">
    <location>
        <begin position="6"/>
        <end position="24"/>
    </location>
</feature>
<reference evidence="2 3" key="1">
    <citation type="submission" date="2006-02" db="EMBL/GenBank/DDBJ databases">
        <authorList>
            <person name="Murray A."/>
            <person name="Staley J."/>
            <person name="Ferriera S."/>
            <person name="Johnson J."/>
            <person name="Kravitz S."/>
            <person name="Halpern A."/>
            <person name="Remington K."/>
            <person name="Beeson K."/>
            <person name="Tran B."/>
            <person name="Rogers Y.-H."/>
            <person name="Friedman R."/>
            <person name="Venter J.C."/>
        </authorList>
    </citation>
    <scope>NUCLEOTIDE SEQUENCE [LARGE SCALE GENOMIC DNA]</scope>
    <source>
        <strain evidence="2 3">23-P</strain>
    </source>
</reference>
<keyword evidence="1" id="KW-1133">Transmembrane helix</keyword>
<name>A4C1Q2_9FLAO</name>